<accession>A0AA36HXW3</accession>
<evidence type="ECO:0000256" key="1">
    <source>
        <dbReference type="SAM" id="Phobius"/>
    </source>
</evidence>
<organism evidence="3 4">
    <name type="scientific">Effrenium voratum</name>
    <dbReference type="NCBI Taxonomy" id="2562239"/>
    <lineage>
        <taxon>Eukaryota</taxon>
        <taxon>Sar</taxon>
        <taxon>Alveolata</taxon>
        <taxon>Dinophyceae</taxon>
        <taxon>Suessiales</taxon>
        <taxon>Symbiodiniaceae</taxon>
        <taxon>Effrenium</taxon>
    </lineage>
</organism>
<proteinExistence type="predicted"/>
<keyword evidence="2" id="KW-0732">Signal</keyword>
<evidence type="ECO:0000313" key="4">
    <source>
        <dbReference type="Proteomes" id="UP001178507"/>
    </source>
</evidence>
<keyword evidence="1" id="KW-0472">Membrane</keyword>
<name>A0AA36HXW3_9DINO</name>
<protein>
    <submittedName>
        <fullName evidence="3">Uncharacterized protein</fullName>
    </submittedName>
</protein>
<feature type="transmembrane region" description="Helical" evidence="1">
    <location>
        <begin position="59"/>
        <end position="76"/>
    </location>
</feature>
<sequence length="133" mass="15127">MARGVLVVLVLAPALCFCGGLGRSVGCQPRPRHLRAEDGKGFFDEEAPDWRAGIAGRRGSLTFLGALFLVICYIFTKDEEVRNLKLCVRSKQFEKEFFEDPKKAEWAKQKGYKALQDPDCVEWQDAWEKVKPF</sequence>
<evidence type="ECO:0000313" key="3">
    <source>
        <dbReference type="EMBL" id="CAJ1376795.1"/>
    </source>
</evidence>
<keyword evidence="1" id="KW-1133">Transmembrane helix</keyword>
<keyword evidence="4" id="KW-1185">Reference proteome</keyword>
<evidence type="ECO:0000256" key="2">
    <source>
        <dbReference type="SAM" id="SignalP"/>
    </source>
</evidence>
<comment type="caution">
    <text evidence="3">The sequence shown here is derived from an EMBL/GenBank/DDBJ whole genome shotgun (WGS) entry which is preliminary data.</text>
</comment>
<dbReference type="AlphaFoldDB" id="A0AA36HXW3"/>
<reference evidence="3" key="1">
    <citation type="submission" date="2023-08" db="EMBL/GenBank/DDBJ databases">
        <authorList>
            <person name="Chen Y."/>
            <person name="Shah S."/>
            <person name="Dougan E. K."/>
            <person name="Thang M."/>
            <person name="Chan C."/>
        </authorList>
    </citation>
    <scope>NUCLEOTIDE SEQUENCE</scope>
</reference>
<feature type="chain" id="PRO_5041328831" evidence="2">
    <location>
        <begin position="23"/>
        <end position="133"/>
    </location>
</feature>
<keyword evidence="1" id="KW-0812">Transmembrane</keyword>
<dbReference type="EMBL" id="CAUJNA010000421">
    <property type="protein sequence ID" value="CAJ1376795.1"/>
    <property type="molecule type" value="Genomic_DNA"/>
</dbReference>
<gene>
    <name evidence="3" type="ORF">EVOR1521_LOCUS5761</name>
</gene>
<dbReference type="Proteomes" id="UP001178507">
    <property type="component" value="Unassembled WGS sequence"/>
</dbReference>
<feature type="signal peptide" evidence="2">
    <location>
        <begin position="1"/>
        <end position="22"/>
    </location>
</feature>